<evidence type="ECO:0000313" key="4">
    <source>
        <dbReference type="EMBL" id="CAA9317326.1"/>
    </source>
</evidence>
<evidence type="ECO:0000256" key="1">
    <source>
        <dbReference type="SAM" id="MobiDB-lite"/>
    </source>
</evidence>
<evidence type="ECO:0000259" key="3">
    <source>
        <dbReference type="Pfam" id="PF13338"/>
    </source>
</evidence>
<dbReference type="InterPro" id="IPR025159">
    <property type="entry name" value="AbiEi_N"/>
</dbReference>
<dbReference type="InterPro" id="IPR011335">
    <property type="entry name" value="Restrct_endonuc-II-like"/>
</dbReference>
<feature type="domain" description="DUF559" evidence="2">
    <location>
        <begin position="276"/>
        <end position="337"/>
    </location>
</feature>
<evidence type="ECO:0000259" key="2">
    <source>
        <dbReference type="Pfam" id="PF04480"/>
    </source>
</evidence>
<dbReference type="EMBL" id="CADCUE010000044">
    <property type="protein sequence ID" value="CAA9317326.1"/>
    <property type="molecule type" value="Genomic_DNA"/>
</dbReference>
<gene>
    <name evidence="4" type="ORF">AVDCRST_MAG16-568</name>
</gene>
<sequence>MERPVHSPHRSSTGAAGPRPRRRSAPHGRGMDVVEVLRAAADRQGVLSRQELLDAGVNGSAIARAVADGRLVRVRRRVYAQAPLPALPRFLVTDAGVDPAVVPVVRAALLELGPGAVAAGRTAAVLRGWGLLVEPRRAVEVVVPHGHDRSPLGVRVQQVRCLRAEDLVPLHGLAPLRVTSAAHTVLDCALRLPVLEAVVVADSALRAGHVTVDELKEAVARLPGRRDATRARRVVEGCDPECGSVLESVQRVRMLLAGLDGFSTQAVLRTSPVLRVDFCFEAARLVVEVDGARWHPDPRRDQDRDNALAELGWRVLRFTWHQVVHDSPRVLASVRAALGTGRSTVHLAAHAA</sequence>
<reference evidence="4" key="1">
    <citation type="submission" date="2020-02" db="EMBL/GenBank/DDBJ databases">
        <authorList>
            <person name="Meier V. D."/>
        </authorList>
    </citation>
    <scope>NUCLEOTIDE SEQUENCE</scope>
    <source>
        <strain evidence="4">AVDCRST_MAG16</strain>
    </source>
</reference>
<name>A0A6J4KW71_9ACTN</name>
<dbReference type="InterPro" id="IPR007569">
    <property type="entry name" value="DUF559"/>
</dbReference>
<feature type="region of interest" description="Disordered" evidence="1">
    <location>
        <begin position="1"/>
        <end position="31"/>
    </location>
</feature>
<accession>A0A6J4KW71</accession>
<dbReference type="Pfam" id="PF13338">
    <property type="entry name" value="AbiEi_4"/>
    <property type="match status" value="1"/>
</dbReference>
<protein>
    <submittedName>
        <fullName evidence="4">Uncharacterized protein</fullName>
    </submittedName>
</protein>
<dbReference type="AlphaFoldDB" id="A0A6J4KW71"/>
<organism evidence="4">
    <name type="scientific">uncultured Frankineae bacterium</name>
    <dbReference type="NCBI Taxonomy" id="437475"/>
    <lineage>
        <taxon>Bacteria</taxon>
        <taxon>Bacillati</taxon>
        <taxon>Actinomycetota</taxon>
        <taxon>Actinomycetes</taxon>
        <taxon>Frankiales</taxon>
        <taxon>environmental samples</taxon>
    </lineage>
</organism>
<proteinExistence type="predicted"/>
<dbReference type="Pfam" id="PF04480">
    <property type="entry name" value="DUF559"/>
    <property type="match status" value="1"/>
</dbReference>
<dbReference type="Gene3D" id="3.40.960.10">
    <property type="entry name" value="VSR Endonuclease"/>
    <property type="match status" value="1"/>
</dbReference>
<feature type="domain" description="AbiEi antitoxin N-terminal" evidence="3">
    <location>
        <begin position="36"/>
        <end position="80"/>
    </location>
</feature>
<dbReference type="SUPFAM" id="SSF52980">
    <property type="entry name" value="Restriction endonuclease-like"/>
    <property type="match status" value="1"/>
</dbReference>